<evidence type="ECO:0000259" key="6">
    <source>
        <dbReference type="Pfam" id="PF05175"/>
    </source>
</evidence>
<evidence type="ECO:0000256" key="3">
    <source>
        <dbReference type="ARBA" id="ARBA00022603"/>
    </source>
</evidence>
<accession>A0A1D2QSX5</accession>
<dbReference type="PANTHER" id="PTHR47816">
    <property type="entry name" value="RIBOSOMAL RNA SMALL SUBUNIT METHYLTRANSFERASE C"/>
    <property type="match status" value="1"/>
</dbReference>
<evidence type="ECO:0000256" key="4">
    <source>
        <dbReference type="ARBA" id="ARBA00022679"/>
    </source>
</evidence>
<evidence type="ECO:0000256" key="1">
    <source>
        <dbReference type="ARBA" id="ARBA00022490"/>
    </source>
</evidence>
<dbReference type="InterPro" id="IPR013675">
    <property type="entry name" value="Mtase_sm_N"/>
</dbReference>
<dbReference type="InterPro" id="IPR029063">
    <property type="entry name" value="SAM-dependent_MTases_sf"/>
</dbReference>
<proteinExistence type="predicted"/>
<dbReference type="SUPFAM" id="SSF53335">
    <property type="entry name" value="S-adenosyl-L-methionine-dependent methyltransferases"/>
    <property type="match status" value="1"/>
</dbReference>
<name>A0A1D2QSX5_9GAMM</name>
<dbReference type="STRING" id="62101.AB835_02100"/>
<sequence>MQTMTDTTFIPLFPYLQSTGIPTLWMADESALDVLSHLEYIQQTLHIVSNRYDIYQLALDKGFSAEFNDFYFSELPWAPQRIVYRVSKEKALTHHLLNQAGGLLNHYGELLISGKKQEGIKSYAQTLVDTLGAQGKLKKNKNNYFGVFTNLSTQQSLGNAYHEIRKISVGEHTIPSFFSKPGVFGWNKVDTGTQLLLESLPLILAESQSSTHSILDLGCGYGWVTLNLPYYLPSDSHWQITATDNNAAALSCIKKNTEMYHMNVDIIAADCAATIVQHFDLIICNPPFHQGFSQNKALTEKFLYQTNKHLKKTGLAIFVVNEFIKLSVKKFDHLKNYQEWNKKNGFKVISMSAKAKK</sequence>
<dbReference type="CDD" id="cd02440">
    <property type="entry name" value="AdoMet_MTases"/>
    <property type="match status" value="1"/>
</dbReference>
<reference evidence="8 9" key="1">
    <citation type="journal article" date="2016" name="Appl. Environ. Microbiol.">
        <title>Lack of Overt Genome Reduction in the Bryostatin-Producing Bryozoan Symbiont "Candidatus Endobugula sertula".</title>
        <authorList>
            <person name="Miller I.J."/>
            <person name="Vanee N."/>
            <person name="Fong S.S."/>
            <person name="Lim-Fong G.E."/>
            <person name="Kwan J.C."/>
        </authorList>
    </citation>
    <scope>NUCLEOTIDE SEQUENCE [LARGE SCALE GENOMIC DNA]</scope>
    <source>
        <strain evidence="8">AB1-4</strain>
    </source>
</reference>
<feature type="domain" description="Methyltransferase small N-terminal" evidence="7">
    <location>
        <begin position="33"/>
        <end position="136"/>
    </location>
</feature>
<evidence type="ECO:0000259" key="7">
    <source>
        <dbReference type="Pfam" id="PF08468"/>
    </source>
</evidence>
<dbReference type="InterPro" id="IPR046977">
    <property type="entry name" value="RsmC/RlmG"/>
</dbReference>
<keyword evidence="1" id="KW-0963">Cytoplasm</keyword>
<dbReference type="AlphaFoldDB" id="A0A1D2QSX5"/>
<dbReference type="GO" id="GO:0008990">
    <property type="term" value="F:rRNA (guanine-N2-)-methyltransferase activity"/>
    <property type="evidence" value="ECO:0007669"/>
    <property type="project" value="InterPro"/>
</dbReference>
<comment type="caution">
    <text evidence="8">The sequence shown here is derived from an EMBL/GenBank/DDBJ whole genome shotgun (WGS) entry which is preliminary data.</text>
</comment>
<feature type="domain" description="Methyltransferase small" evidence="6">
    <location>
        <begin position="177"/>
        <end position="349"/>
    </location>
</feature>
<dbReference type="Gene3D" id="3.40.50.150">
    <property type="entry name" value="Vaccinia Virus protein VP39"/>
    <property type="match status" value="2"/>
</dbReference>
<evidence type="ECO:0000256" key="2">
    <source>
        <dbReference type="ARBA" id="ARBA00022552"/>
    </source>
</evidence>
<keyword evidence="2" id="KW-0698">rRNA processing</keyword>
<dbReference type="Pfam" id="PF05175">
    <property type="entry name" value="MTS"/>
    <property type="match status" value="1"/>
</dbReference>
<gene>
    <name evidence="8" type="ORF">AB835_02100</name>
</gene>
<dbReference type="PROSITE" id="PS00092">
    <property type="entry name" value="N6_MTASE"/>
    <property type="match status" value="1"/>
</dbReference>
<protein>
    <submittedName>
        <fullName evidence="8">Uncharacterized protein</fullName>
    </submittedName>
</protein>
<evidence type="ECO:0000256" key="5">
    <source>
        <dbReference type="ARBA" id="ARBA00022691"/>
    </source>
</evidence>
<dbReference type="PANTHER" id="PTHR47816:SF4">
    <property type="entry name" value="RIBOSOMAL RNA SMALL SUBUNIT METHYLTRANSFERASE C"/>
    <property type="match status" value="1"/>
</dbReference>
<keyword evidence="3" id="KW-0489">Methyltransferase</keyword>
<dbReference type="InterPro" id="IPR002052">
    <property type="entry name" value="DNA_methylase_N6_adenine_CS"/>
</dbReference>
<dbReference type="GO" id="GO:0003676">
    <property type="term" value="F:nucleic acid binding"/>
    <property type="evidence" value="ECO:0007669"/>
    <property type="project" value="InterPro"/>
</dbReference>
<dbReference type="Pfam" id="PF08468">
    <property type="entry name" value="MTS_N"/>
    <property type="match status" value="1"/>
</dbReference>
<dbReference type="Proteomes" id="UP000242502">
    <property type="component" value="Unassembled WGS sequence"/>
</dbReference>
<dbReference type="InterPro" id="IPR007848">
    <property type="entry name" value="Small_mtfrase_dom"/>
</dbReference>
<organism evidence="8 9">
    <name type="scientific">Candidatus Endobugula sertula</name>
    <name type="common">Bugula neritina bacterial symbiont</name>
    <dbReference type="NCBI Taxonomy" id="62101"/>
    <lineage>
        <taxon>Bacteria</taxon>
        <taxon>Pseudomonadati</taxon>
        <taxon>Pseudomonadota</taxon>
        <taxon>Gammaproteobacteria</taxon>
        <taxon>Cellvibrionales</taxon>
        <taxon>Cellvibrionaceae</taxon>
        <taxon>Candidatus Endobugula</taxon>
    </lineage>
</organism>
<keyword evidence="4" id="KW-0808">Transferase</keyword>
<evidence type="ECO:0000313" key="9">
    <source>
        <dbReference type="Proteomes" id="UP000242502"/>
    </source>
</evidence>
<keyword evidence="5" id="KW-0949">S-adenosyl-L-methionine</keyword>
<evidence type="ECO:0000313" key="8">
    <source>
        <dbReference type="EMBL" id="ODS24688.1"/>
    </source>
</evidence>
<dbReference type="EMBL" id="MDLC01000005">
    <property type="protein sequence ID" value="ODS24688.1"/>
    <property type="molecule type" value="Genomic_DNA"/>
</dbReference>